<name>A0A2P2Q4U2_RHIMU</name>
<sequence length="45" mass="5155">MMFDFYANCLDLQIVEVPNRGIEPFFSLLGDGNLEALNFVFNKVI</sequence>
<reference evidence="1" key="1">
    <citation type="submission" date="2018-02" db="EMBL/GenBank/DDBJ databases">
        <title>Rhizophora mucronata_Transcriptome.</title>
        <authorList>
            <person name="Meera S.P."/>
            <person name="Sreeshan A."/>
            <person name="Augustine A."/>
        </authorList>
    </citation>
    <scope>NUCLEOTIDE SEQUENCE</scope>
    <source>
        <tissue evidence="1">Leaf</tissue>
    </source>
</reference>
<dbReference type="AlphaFoldDB" id="A0A2P2Q4U2"/>
<evidence type="ECO:0000313" key="1">
    <source>
        <dbReference type="EMBL" id="MBX61909.1"/>
    </source>
</evidence>
<accession>A0A2P2Q4U2</accession>
<protein>
    <submittedName>
        <fullName evidence="1">Uncharacterized protein</fullName>
    </submittedName>
</protein>
<organism evidence="1">
    <name type="scientific">Rhizophora mucronata</name>
    <name type="common">Asiatic mangrove</name>
    <dbReference type="NCBI Taxonomy" id="61149"/>
    <lineage>
        <taxon>Eukaryota</taxon>
        <taxon>Viridiplantae</taxon>
        <taxon>Streptophyta</taxon>
        <taxon>Embryophyta</taxon>
        <taxon>Tracheophyta</taxon>
        <taxon>Spermatophyta</taxon>
        <taxon>Magnoliopsida</taxon>
        <taxon>eudicotyledons</taxon>
        <taxon>Gunneridae</taxon>
        <taxon>Pentapetalae</taxon>
        <taxon>rosids</taxon>
        <taxon>fabids</taxon>
        <taxon>Malpighiales</taxon>
        <taxon>Rhizophoraceae</taxon>
        <taxon>Rhizophora</taxon>
    </lineage>
</organism>
<dbReference type="EMBL" id="GGEC01081425">
    <property type="protein sequence ID" value="MBX61909.1"/>
    <property type="molecule type" value="Transcribed_RNA"/>
</dbReference>
<proteinExistence type="predicted"/>